<dbReference type="CDD" id="cd00229">
    <property type="entry name" value="SGNH_hydrolase"/>
    <property type="match status" value="1"/>
</dbReference>
<organism evidence="2 3">
    <name type="scientific">Trichocoleus desertorum GB2-A4</name>
    <dbReference type="NCBI Taxonomy" id="2933944"/>
    <lineage>
        <taxon>Bacteria</taxon>
        <taxon>Bacillati</taxon>
        <taxon>Cyanobacteriota</taxon>
        <taxon>Cyanophyceae</taxon>
        <taxon>Leptolyngbyales</taxon>
        <taxon>Trichocoleusaceae</taxon>
        <taxon>Trichocoleus</taxon>
    </lineage>
</organism>
<dbReference type="InterPro" id="IPR036514">
    <property type="entry name" value="SGNH_hydro_sf"/>
</dbReference>
<dbReference type="PROSITE" id="PS51318">
    <property type="entry name" value="TAT"/>
    <property type="match status" value="1"/>
</dbReference>
<evidence type="ECO:0000313" key="3">
    <source>
        <dbReference type="Proteomes" id="UP001464891"/>
    </source>
</evidence>
<dbReference type="SUPFAM" id="SSF52266">
    <property type="entry name" value="SGNH hydrolase"/>
    <property type="match status" value="1"/>
</dbReference>
<keyword evidence="2" id="KW-0378">Hydrolase</keyword>
<proteinExistence type="predicted"/>
<sequence length="241" mass="26611">MMTPFRSTRRQFIRTIAGEAGVLALLGCVRREQAMVTLYTFGDSILDCGRYNEYGVHPGQLLVRNDDRLFPEFQGQDLQSQGTARLEHRAQDGATVRWLPSQVQGLQVEGQAIALITIGGNDLLGGLIRDSGPGITTFANDLDTFVQQLPIRPILLGNVYDPTLGDDQRNFSGVDPAIARTNLRRINTAIQEIATRYGQLVDIHAHFLTGDPSWFTATIEPSLRGASEVRRAFLPYVLGKS</sequence>
<protein>
    <submittedName>
        <fullName evidence="2">SGNH/GDSL hydrolase family protein</fullName>
    </submittedName>
</protein>
<gene>
    <name evidence="2" type="ORF">NC998_14660</name>
</gene>
<evidence type="ECO:0000259" key="1">
    <source>
        <dbReference type="Pfam" id="PF13472"/>
    </source>
</evidence>
<keyword evidence="3" id="KW-1185">Reference proteome</keyword>
<dbReference type="EMBL" id="JAMPKM010000008">
    <property type="protein sequence ID" value="MEP0818339.1"/>
    <property type="molecule type" value="Genomic_DNA"/>
</dbReference>
<accession>A0ABV0J975</accession>
<dbReference type="InterPro" id="IPR013830">
    <property type="entry name" value="SGNH_hydro"/>
</dbReference>
<evidence type="ECO:0000313" key="2">
    <source>
        <dbReference type="EMBL" id="MEP0818339.1"/>
    </source>
</evidence>
<feature type="domain" description="SGNH hydrolase-type esterase" evidence="1">
    <location>
        <begin position="41"/>
        <end position="216"/>
    </location>
</feature>
<comment type="caution">
    <text evidence="2">The sequence shown here is derived from an EMBL/GenBank/DDBJ whole genome shotgun (WGS) entry which is preliminary data.</text>
</comment>
<dbReference type="InterPro" id="IPR006311">
    <property type="entry name" value="TAT_signal"/>
</dbReference>
<dbReference type="Pfam" id="PF13472">
    <property type="entry name" value="Lipase_GDSL_2"/>
    <property type="match status" value="1"/>
</dbReference>
<dbReference type="Gene3D" id="3.40.50.1110">
    <property type="entry name" value="SGNH hydrolase"/>
    <property type="match status" value="1"/>
</dbReference>
<dbReference type="RefSeq" id="WP_199299269.1">
    <property type="nucleotide sequence ID" value="NZ_JAMPKM010000008.1"/>
</dbReference>
<dbReference type="Proteomes" id="UP001464891">
    <property type="component" value="Unassembled WGS sequence"/>
</dbReference>
<name>A0ABV0J975_9CYAN</name>
<dbReference type="GO" id="GO:0016787">
    <property type="term" value="F:hydrolase activity"/>
    <property type="evidence" value="ECO:0007669"/>
    <property type="project" value="UniProtKB-KW"/>
</dbReference>
<reference evidence="2 3" key="1">
    <citation type="submission" date="2022-04" db="EMBL/GenBank/DDBJ databases">
        <title>Positive selection, recombination, and allopatry shape intraspecific diversity of widespread and dominant cyanobacteria.</title>
        <authorList>
            <person name="Wei J."/>
            <person name="Shu W."/>
            <person name="Hu C."/>
        </authorList>
    </citation>
    <scope>NUCLEOTIDE SEQUENCE [LARGE SCALE GENOMIC DNA]</scope>
    <source>
        <strain evidence="2 3">GB2-A4</strain>
    </source>
</reference>